<sequence>MKLKEAQIARLAEQVLERLITAGLINLKAERGVVLDRIKKAVASDAKGEEDLEREAERLLEQTLRSMGGGVGIDRHKMLKMIKERLAKEKGIVI</sequence>
<dbReference type="STRING" id="269799.Gmet_0025"/>
<evidence type="ECO:0000313" key="1">
    <source>
        <dbReference type="EMBL" id="ABB30275.1"/>
    </source>
</evidence>
<dbReference type="AlphaFoldDB" id="Q39ZP9"/>
<evidence type="ECO:0000313" key="2">
    <source>
        <dbReference type="Proteomes" id="UP000007073"/>
    </source>
</evidence>
<dbReference type="Proteomes" id="UP000007073">
    <property type="component" value="Chromosome"/>
</dbReference>
<dbReference type="EMBL" id="CP000148">
    <property type="protein sequence ID" value="ABB30275.1"/>
    <property type="molecule type" value="Genomic_DNA"/>
</dbReference>
<dbReference type="InterPro" id="IPR007463">
    <property type="entry name" value="DUF507"/>
</dbReference>
<dbReference type="Pfam" id="PF04368">
    <property type="entry name" value="DUF507"/>
    <property type="match status" value="1"/>
</dbReference>
<dbReference type="KEGG" id="gme:Gmet_0025"/>
<reference evidence="1 2" key="1">
    <citation type="submission" date="2005-10" db="EMBL/GenBank/DDBJ databases">
        <title>Complete sequence of Geobacter metallireducens GS-15.</title>
        <authorList>
            <consortium name="US DOE Joint Genome Institute"/>
            <person name="Copeland A."/>
            <person name="Lucas S."/>
            <person name="Lapidus A."/>
            <person name="Barry K."/>
            <person name="Detter J.C."/>
            <person name="Glavina T."/>
            <person name="Hammon N."/>
            <person name="Israni S."/>
            <person name="Pitluck S."/>
            <person name="Di Bartolo G."/>
            <person name="Chain P."/>
            <person name="Schmutz J."/>
            <person name="Larimer F."/>
            <person name="Land M."/>
            <person name="Kyrpides N."/>
            <person name="Ivanova N."/>
            <person name="Richardson P."/>
        </authorList>
    </citation>
    <scope>NUCLEOTIDE SEQUENCE [LARGE SCALE GENOMIC DNA]</scope>
    <source>
        <strain evidence="2">ATCC 53774 / DSM 7210 / GS-15</strain>
    </source>
</reference>
<gene>
    <name evidence="1" type="ordered locus">Gmet_0025</name>
</gene>
<organism evidence="1 2">
    <name type="scientific">Geobacter metallireducens (strain ATCC 53774 / DSM 7210 / GS-15)</name>
    <dbReference type="NCBI Taxonomy" id="269799"/>
    <lineage>
        <taxon>Bacteria</taxon>
        <taxon>Pseudomonadati</taxon>
        <taxon>Thermodesulfobacteriota</taxon>
        <taxon>Desulfuromonadia</taxon>
        <taxon>Geobacterales</taxon>
        <taxon>Geobacteraceae</taxon>
        <taxon>Geobacter</taxon>
    </lineage>
</organism>
<dbReference type="HOGENOM" id="CLU_163266_1_0_7"/>
<reference evidence="1 2" key="2">
    <citation type="journal article" date="2009" name="BMC Microbiol.">
        <title>The genome sequence of Geobacter metallireducens: features of metabolism, physiology and regulation common and dissimilar to Geobacter sulfurreducens.</title>
        <authorList>
            <person name="Aklujkar M."/>
            <person name="Krushkal J."/>
            <person name="DiBartolo G."/>
            <person name="Lapidus A."/>
            <person name="Land M.L."/>
            <person name="Lovley D.R."/>
        </authorList>
    </citation>
    <scope>NUCLEOTIDE SEQUENCE [LARGE SCALE GENOMIC DNA]</scope>
    <source>
        <strain evidence="2">ATCC 53774 / DSM 7210 / GS-15</strain>
    </source>
</reference>
<protein>
    <recommendedName>
        <fullName evidence="3">DUF507 family protein</fullName>
    </recommendedName>
</protein>
<evidence type="ECO:0008006" key="3">
    <source>
        <dbReference type="Google" id="ProtNLM"/>
    </source>
</evidence>
<dbReference type="eggNOG" id="COG2952">
    <property type="taxonomic scope" value="Bacteria"/>
</dbReference>
<name>Q39ZP9_GEOMG</name>
<proteinExistence type="predicted"/>
<keyword evidence="2" id="KW-1185">Reference proteome</keyword>
<accession>Q39ZP9</accession>